<dbReference type="Proteomes" id="UP000318815">
    <property type="component" value="Unassembled WGS sequence"/>
</dbReference>
<dbReference type="AlphaFoldDB" id="A0A5C6LPX3"/>
<name>A0A5C6LPX3_9BACT</name>
<proteinExistence type="predicted"/>
<gene>
    <name evidence="2" type="ORF">FEF09_25870</name>
</gene>
<dbReference type="RefSeq" id="WP_146307790.1">
    <property type="nucleotide sequence ID" value="NZ_VOHS01000048.1"/>
</dbReference>
<protein>
    <submittedName>
        <fullName evidence="2">Helix-turn-helix transcriptional regulator</fullName>
    </submittedName>
</protein>
<keyword evidence="3" id="KW-1185">Reference proteome</keyword>
<organism evidence="2 3">
    <name type="scientific">Chitinophaga pinensis</name>
    <dbReference type="NCBI Taxonomy" id="79329"/>
    <lineage>
        <taxon>Bacteria</taxon>
        <taxon>Pseudomonadati</taxon>
        <taxon>Bacteroidota</taxon>
        <taxon>Chitinophagia</taxon>
        <taxon>Chitinophagales</taxon>
        <taxon>Chitinophagaceae</taxon>
        <taxon>Chitinophaga</taxon>
    </lineage>
</organism>
<dbReference type="OrthoDB" id="637213at2"/>
<evidence type="ECO:0000259" key="1">
    <source>
        <dbReference type="PROSITE" id="PS01124"/>
    </source>
</evidence>
<dbReference type="InterPro" id="IPR018060">
    <property type="entry name" value="HTH_AraC"/>
</dbReference>
<evidence type="ECO:0000313" key="3">
    <source>
        <dbReference type="Proteomes" id="UP000318815"/>
    </source>
</evidence>
<dbReference type="GO" id="GO:0003700">
    <property type="term" value="F:DNA-binding transcription factor activity"/>
    <property type="evidence" value="ECO:0007669"/>
    <property type="project" value="InterPro"/>
</dbReference>
<dbReference type="GO" id="GO:0043565">
    <property type="term" value="F:sequence-specific DNA binding"/>
    <property type="evidence" value="ECO:0007669"/>
    <property type="project" value="InterPro"/>
</dbReference>
<dbReference type="PROSITE" id="PS01124">
    <property type="entry name" value="HTH_ARAC_FAMILY_2"/>
    <property type="match status" value="1"/>
</dbReference>
<feature type="domain" description="HTH araC/xylS-type" evidence="1">
    <location>
        <begin position="235"/>
        <end position="329"/>
    </location>
</feature>
<comment type="caution">
    <text evidence="2">The sequence shown here is derived from an EMBL/GenBank/DDBJ whole genome shotgun (WGS) entry which is preliminary data.</text>
</comment>
<evidence type="ECO:0000313" key="2">
    <source>
        <dbReference type="EMBL" id="TWV94305.1"/>
    </source>
</evidence>
<accession>A0A5C6LPX3</accession>
<reference evidence="2 3" key="1">
    <citation type="submission" date="2019-08" db="EMBL/GenBank/DDBJ databases">
        <title>Whole genome sequencing of chitin degrading bacteria Chitinophaga pinensis YS16.</title>
        <authorList>
            <person name="Singh R.P."/>
            <person name="Manchanda G."/>
            <person name="Maurya I.K."/>
            <person name="Joshi N.K."/>
            <person name="Srivastava A.K."/>
        </authorList>
    </citation>
    <scope>NUCLEOTIDE SEQUENCE [LARGE SCALE GENOMIC DNA]</scope>
    <source>
        <strain evidence="2 3">YS-16</strain>
    </source>
</reference>
<dbReference type="EMBL" id="VOHS01000048">
    <property type="protein sequence ID" value="TWV94305.1"/>
    <property type="molecule type" value="Genomic_DNA"/>
</dbReference>
<dbReference type="Gene3D" id="1.10.10.60">
    <property type="entry name" value="Homeodomain-like"/>
    <property type="match status" value="1"/>
</dbReference>
<sequence>MRSTLFKANRLLLIEKNRQAYIPASSLPVEYLKLIIPYAGLYFREDAACEILSQHVNAGPFSLWMHDIFAKERMVLLPYTPYHIWTLNFMYEDSLVVEGHHNPPYTLEERECNLFNLYPGLHRIPMADNTKVLSVHINIRPEFLPALSAKYPLLRDLLSRPMPAQSSALNAHPHHVNPVCDYLIQKILTCKYMGKKAHLFLYRCCLDLLLNFATQEAHAHEPFLFSSLAHQDAYRQLFHFMAEHPHKPYTTAELALMFDIPFAELEKGFLQHYSISIQDFGHMLQMMMAFNVLHQQSWSLEVIAEATGFRSSTELATSLEDYYAFKIKK</sequence>